<dbReference type="GO" id="GO:0046872">
    <property type="term" value="F:metal ion binding"/>
    <property type="evidence" value="ECO:0007669"/>
    <property type="project" value="UniProtKB-KW"/>
</dbReference>
<comment type="cofactor">
    <cofactor evidence="1">
        <name>heme b</name>
        <dbReference type="ChEBI" id="CHEBI:60344"/>
    </cofactor>
</comment>
<dbReference type="PROSITE" id="PS50939">
    <property type="entry name" value="CYTOCHROME_B561"/>
    <property type="match status" value="1"/>
</dbReference>
<protein>
    <recommendedName>
        <fullName evidence="11">ascorbate ferrireductase (transmembrane)</fullName>
        <ecNumber evidence="11">7.2.1.3</ecNumber>
    </recommendedName>
</protein>
<feature type="transmembrane region" description="Helical" evidence="13">
    <location>
        <begin position="179"/>
        <end position="201"/>
    </location>
</feature>
<evidence type="ECO:0000256" key="2">
    <source>
        <dbReference type="ARBA" id="ARBA00004141"/>
    </source>
</evidence>
<dbReference type="Gene3D" id="1.20.120.1770">
    <property type="match status" value="2"/>
</dbReference>
<dbReference type="EC" id="7.2.1.3" evidence="11"/>
<dbReference type="InterPro" id="IPR006593">
    <property type="entry name" value="Cyt_b561/ferric_Rdtase_TM"/>
</dbReference>
<comment type="catalytic activity">
    <reaction evidence="12">
        <text>Fe(3+)(out) + L-ascorbate(in) = monodehydro-L-ascorbate radical(in) + Fe(2+)(out) + H(+)</text>
        <dbReference type="Rhea" id="RHEA:30403"/>
        <dbReference type="ChEBI" id="CHEBI:15378"/>
        <dbReference type="ChEBI" id="CHEBI:29033"/>
        <dbReference type="ChEBI" id="CHEBI:29034"/>
        <dbReference type="ChEBI" id="CHEBI:38290"/>
        <dbReference type="ChEBI" id="CHEBI:59513"/>
        <dbReference type="EC" id="7.2.1.3"/>
    </reaction>
</comment>
<feature type="transmembrane region" description="Helical" evidence="13">
    <location>
        <begin position="12"/>
        <end position="30"/>
    </location>
</feature>
<feature type="transmembrane region" description="Helical" evidence="13">
    <location>
        <begin position="42"/>
        <end position="66"/>
    </location>
</feature>
<evidence type="ECO:0000256" key="11">
    <source>
        <dbReference type="ARBA" id="ARBA00024225"/>
    </source>
</evidence>
<comment type="subcellular location">
    <subcellularLocation>
        <location evidence="2">Membrane</location>
        <topology evidence="2">Multi-pass membrane protein</topology>
    </subcellularLocation>
</comment>
<evidence type="ECO:0000256" key="5">
    <source>
        <dbReference type="ARBA" id="ARBA00022692"/>
    </source>
</evidence>
<keyword evidence="7" id="KW-0249">Electron transport</keyword>
<evidence type="ECO:0000256" key="13">
    <source>
        <dbReference type="SAM" id="Phobius"/>
    </source>
</evidence>
<dbReference type="AlphaFoldDB" id="A0A2N9J800"/>
<proteinExistence type="predicted"/>
<reference evidence="15" key="1">
    <citation type="submission" date="2018-02" db="EMBL/GenBank/DDBJ databases">
        <authorList>
            <person name="Cohen D.B."/>
            <person name="Kent A.D."/>
        </authorList>
    </citation>
    <scope>NUCLEOTIDE SEQUENCE</scope>
</reference>
<dbReference type="PANTHER" id="PTHR10106">
    <property type="entry name" value="CYTOCHROME B561-RELATED"/>
    <property type="match status" value="1"/>
</dbReference>
<accession>A0A2N9J800</accession>
<keyword evidence="10 13" id="KW-0472">Membrane</keyword>
<keyword evidence="3" id="KW-0813">Transport</keyword>
<evidence type="ECO:0000259" key="14">
    <source>
        <dbReference type="PROSITE" id="PS50939"/>
    </source>
</evidence>
<dbReference type="Pfam" id="PF03188">
    <property type="entry name" value="Cytochrom_B561"/>
    <property type="match status" value="2"/>
</dbReference>
<dbReference type="PANTHER" id="PTHR10106:SF49">
    <property type="entry name" value="CYTOCHROME B561 DOMAIN-CONTAINING PROTEIN"/>
    <property type="match status" value="1"/>
</dbReference>
<evidence type="ECO:0000256" key="10">
    <source>
        <dbReference type="ARBA" id="ARBA00023136"/>
    </source>
</evidence>
<organism evidence="15">
    <name type="scientific">Fagus sylvatica</name>
    <name type="common">Beechnut</name>
    <dbReference type="NCBI Taxonomy" id="28930"/>
    <lineage>
        <taxon>Eukaryota</taxon>
        <taxon>Viridiplantae</taxon>
        <taxon>Streptophyta</taxon>
        <taxon>Embryophyta</taxon>
        <taxon>Tracheophyta</taxon>
        <taxon>Spermatophyta</taxon>
        <taxon>Magnoliopsida</taxon>
        <taxon>eudicotyledons</taxon>
        <taxon>Gunneridae</taxon>
        <taxon>Pentapetalae</taxon>
        <taxon>rosids</taxon>
        <taxon>fabids</taxon>
        <taxon>Fagales</taxon>
        <taxon>Fagaceae</taxon>
        <taxon>Fagus</taxon>
    </lineage>
</organism>
<evidence type="ECO:0000256" key="8">
    <source>
        <dbReference type="ARBA" id="ARBA00022989"/>
    </source>
</evidence>
<feature type="transmembrane region" description="Helical" evidence="13">
    <location>
        <begin position="140"/>
        <end position="159"/>
    </location>
</feature>
<dbReference type="EMBL" id="OIVN01006415">
    <property type="protein sequence ID" value="SPD32660.1"/>
    <property type="molecule type" value="Genomic_DNA"/>
</dbReference>
<sequence length="222" mass="23785">MVRFPMIATARAIGVAVSALVLIWALHFRGGLSLSSLTNKDLIFNVHPVLMVIGFILFNGEAMLAYKTVSGTKSFKKAVHLTLQSVAFCLSSIGVCSSHPSASILLNGSEFSAELAAGFSTFWYPGGSVSRRAALLPWHVFLGIYIYALAIASATTGILEKATFLQQNLVITHFSNEALLLNSLGMLIVILGGCVILAVVTPMNGKGDTYRPMDYTVQRSVV</sequence>
<evidence type="ECO:0000256" key="12">
    <source>
        <dbReference type="ARBA" id="ARBA00051575"/>
    </source>
</evidence>
<evidence type="ECO:0000256" key="3">
    <source>
        <dbReference type="ARBA" id="ARBA00022448"/>
    </source>
</evidence>
<dbReference type="InterPro" id="IPR043205">
    <property type="entry name" value="CYB561/CYBRD1-like"/>
</dbReference>
<dbReference type="GO" id="GO:0016020">
    <property type="term" value="C:membrane"/>
    <property type="evidence" value="ECO:0007669"/>
    <property type="project" value="UniProtKB-SubCell"/>
</dbReference>
<evidence type="ECO:0000256" key="1">
    <source>
        <dbReference type="ARBA" id="ARBA00001970"/>
    </source>
</evidence>
<feature type="domain" description="Cytochrome b561" evidence="14">
    <location>
        <begin position="9"/>
        <end position="200"/>
    </location>
</feature>
<gene>
    <name evidence="15" type="ORF">FSB_LOCUS60542</name>
</gene>
<keyword evidence="8 13" id="KW-1133">Transmembrane helix</keyword>
<dbReference type="FunFam" id="1.20.120.1770:FF:000001">
    <property type="entry name" value="Cytochrome b reductase 1"/>
    <property type="match status" value="1"/>
</dbReference>
<keyword evidence="9" id="KW-0408">Iron</keyword>
<evidence type="ECO:0000256" key="4">
    <source>
        <dbReference type="ARBA" id="ARBA00022617"/>
    </source>
</evidence>
<evidence type="ECO:0000256" key="6">
    <source>
        <dbReference type="ARBA" id="ARBA00022723"/>
    </source>
</evidence>
<dbReference type="GO" id="GO:0140571">
    <property type="term" value="F:transmembrane ascorbate ferrireductase activity"/>
    <property type="evidence" value="ECO:0007669"/>
    <property type="project" value="UniProtKB-EC"/>
</dbReference>
<keyword evidence="5 13" id="KW-0812">Transmembrane</keyword>
<evidence type="ECO:0000313" key="15">
    <source>
        <dbReference type="EMBL" id="SPD32660.1"/>
    </source>
</evidence>
<dbReference type="SMART" id="SM00665">
    <property type="entry name" value="B561"/>
    <property type="match status" value="1"/>
</dbReference>
<name>A0A2N9J800_FAGSY</name>
<evidence type="ECO:0000256" key="7">
    <source>
        <dbReference type="ARBA" id="ARBA00022982"/>
    </source>
</evidence>
<keyword evidence="4" id="KW-0349">Heme</keyword>
<keyword evidence="6" id="KW-0479">Metal-binding</keyword>
<evidence type="ECO:0000256" key="9">
    <source>
        <dbReference type="ARBA" id="ARBA00023004"/>
    </source>
</evidence>